<dbReference type="AlphaFoldDB" id="A0A5B0WTM7"/>
<reference evidence="2 3" key="1">
    <citation type="submission" date="2019-09" db="EMBL/GenBank/DDBJ databases">
        <authorList>
            <person name="Chen X.-Y."/>
        </authorList>
    </citation>
    <scope>NUCLEOTIDE SEQUENCE [LARGE SCALE GENOMIC DNA]</scope>
    <source>
        <strain evidence="2 3">NY5</strain>
    </source>
</reference>
<evidence type="ECO:0008006" key="4">
    <source>
        <dbReference type="Google" id="ProtNLM"/>
    </source>
</evidence>
<accession>A0A5B0WTM7</accession>
<feature type="signal peptide" evidence="1">
    <location>
        <begin position="1"/>
        <end position="20"/>
    </location>
</feature>
<dbReference type="PROSITE" id="PS51257">
    <property type="entry name" value="PROKAR_LIPOPROTEIN"/>
    <property type="match status" value="1"/>
</dbReference>
<proteinExistence type="predicted"/>
<dbReference type="RefSeq" id="WP_149612265.1">
    <property type="nucleotide sequence ID" value="NZ_VTUX01000007.1"/>
</dbReference>
<name>A0A5B0WTM7_9GAMM</name>
<keyword evidence="1" id="KW-0732">Signal</keyword>
<dbReference type="EMBL" id="VTUX01000007">
    <property type="protein sequence ID" value="KAA1189655.1"/>
    <property type="molecule type" value="Genomic_DNA"/>
</dbReference>
<evidence type="ECO:0000313" key="2">
    <source>
        <dbReference type="EMBL" id="KAA1189655.1"/>
    </source>
</evidence>
<gene>
    <name evidence="2" type="ORF">F0M18_15005</name>
</gene>
<organism evidence="2 3">
    <name type="scientific">Pseudohalioglobus sediminis</name>
    <dbReference type="NCBI Taxonomy" id="2606449"/>
    <lineage>
        <taxon>Bacteria</taxon>
        <taxon>Pseudomonadati</taxon>
        <taxon>Pseudomonadota</taxon>
        <taxon>Gammaproteobacteria</taxon>
        <taxon>Cellvibrionales</taxon>
        <taxon>Halieaceae</taxon>
        <taxon>Pseudohalioglobus</taxon>
    </lineage>
</organism>
<keyword evidence="3" id="KW-1185">Reference proteome</keyword>
<sequence>MRILSLSLSLGAVLLLGACAPTPTLEPKASAEFTGLNRVSGSGFDEAGANRLVGKIGDD</sequence>
<dbReference type="Proteomes" id="UP000323708">
    <property type="component" value="Unassembled WGS sequence"/>
</dbReference>
<comment type="caution">
    <text evidence="2">The sequence shown here is derived from an EMBL/GenBank/DDBJ whole genome shotgun (WGS) entry which is preliminary data.</text>
</comment>
<protein>
    <recommendedName>
        <fullName evidence="4">Lipoprotein</fullName>
    </recommendedName>
</protein>
<feature type="chain" id="PRO_5022976619" description="Lipoprotein" evidence="1">
    <location>
        <begin position="21"/>
        <end position="59"/>
    </location>
</feature>
<evidence type="ECO:0000256" key="1">
    <source>
        <dbReference type="SAM" id="SignalP"/>
    </source>
</evidence>
<evidence type="ECO:0000313" key="3">
    <source>
        <dbReference type="Proteomes" id="UP000323708"/>
    </source>
</evidence>